<evidence type="ECO:0000313" key="2">
    <source>
        <dbReference type="Proteomes" id="UP001595817"/>
    </source>
</evidence>
<dbReference type="InterPro" id="IPR052396">
    <property type="entry name" value="Meiotic_Drive_Suppr_Kinase"/>
</dbReference>
<protein>
    <recommendedName>
        <fullName evidence="3">Protein kinase domain-containing protein</fullName>
    </recommendedName>
</protein>
<dbReference type="EMBL" id="JBHSEC010000001">
    <property type="protein sequence ID" value="MFC4408889.1"/>
    <property type="molecule type" value="Genomic_DNA"/>
</dbReference>
<dbReference type="Gene3D" id="3.30.200.20">
    <property type="entry name" value="Phosphorylase Kinase, domain 1"/>
    <property type="match status" value="1"/>
</dbReference>
<dbReference type="Gene3D" id="1.10.510.10">
    <property type="entry name" value="Transferase(Phosphotransferase) domain 1"/>
    <property type="match status" value="1"/>
</dbReference>
<reference evidence="2" key="1">
    <citation type="journal article" date="2019" name="Int. J. Syst. Evol. Microbiol.">
        <title>The Global Catalogue of Microorganisms (GCM) 10K type strain sequencing project: providing services to taxonomists for standard genome sequencing and annotation.</title>
        <authorList>
            <consortium name="The Broad Institute Genomics Platform"/>
            <consortium name="The Broad Institute Genome Sequencing Center for Infectious Disease"/>
            <person name="Wu L."/>
            <person name="Ma J."/>
        </authorList>
    </citation>
    <scope>NUCLEOTIDE SEQUENCE [LARGE SCALE GENOMIC DNA]</scope>
    <source>
        <strain evidence="2">CCUG 59778</strain>
    </source>
</reference>
<comment type="caution">
    <text evidence="1">The sequence shown here is derived from an EMBL/GenBank/DDBJ whole genome shotgun (WGS) entry which is preliminary data.</text>
</comment>
<gene>
    <name evidence="1" type="ORF">ACFOZY_00425</name>
</gene>
<accession>A0ABV8X1A6</accession>
<evidence type="ECO:0000313" key="1">
    <source>
        <dbReference type="EMBL" id="MFC4408889.1"/>
    </source>
</evidence>
<dbReference type="SUPFAM" id="SSF56112">
    <property type="entry name" value="Protein kinase-like (PK-like)"/>
    <property type="match status" value="1"/>
</dbReference>
<dbReference type="RefSeq" id="WP_378151064.1">
    <property type="nucleotide sequence ID" value="NZ_JBHSEC010000001.1"/>
</dbReference>
<evidence type="ECO:0008006" key="3">
    <source>
        <dbReference type="Google" id="ProtNLM"/>
    </source>
</evidence>
<name>A0ABV8X1A6_9LACT</name>
<organism evidence="1 2">
    <name type="scientific">Chungangia koreensis</name>
    <dbReference type="NCBI Taxonomy" id="752657"/>
    <lineage>
        <taxon>Bacteria</taxon>
        <taxon>Bacillati</taxon>
        <taxon>Bacillota</taxon>
        <taxon>Bacilli</taxon>
        <taxon>Lactobacillales</taxon>
        <taxon>Chungangia</taxon>
    </lineage>
</organism>
<dbReference type="PANTHER" id="PTHR37171:SF1">
    <property type="entry name" value="SERINE_THREONINE-PROTEIN KINASE YRZF-RELATED"/>
    <property type="match status" value="1"/>
</dbReference>
<sequence>MDLYDKAHSVIISANHRLLKHDPSLIPIGKGRSAYAFRIKGTQFALKKFFPEFADIAPLEASVYHELKGIEYYPTMFEYGHDYIVMDYIEGLTLFECLTRGVPIERRHIKEVDRALHLAVERGLNPSDIHLRNIILTPSGEIKLIDVARFKQPHDPSQWDDLKRAYTKYYERPLFPKKLPAFLLNRIAHLYKKDLIPF</sequence>
<dbReference type="InterPro" id="IPR011009">
    <property type="entry name" value="Kinase-like_dom_sf"/>
</dbReference>
<proteinExistence type="predicted"/>
<dbReference type="PANTHER" id="PTHR37171">
    <property type="entry name" value="SERINE/THREONINE-PROTEIN KINASE YRZF-RELATED"/>
    <property type="match status" value="1"/>
</dbReference>
<dbReference type="Proteomes" id="UP001595817">
    <property type="component" value="Unassembled WGS sequence"/>
</dbReference>
<keyword evidence="2" id="KW-1185">Reference proteome</keyword>